<dbReference type="EMBL" id="OX395132">
    <property type="protein sequence ID" value="CAI5779150.1"/>
    <property type="molecule type" value="Genomic_DNA"/>
</dbReference>
<proteinExistence type="predicted"/>
<organism evidence="1 2">
    <name type="scientific">Podarcis lilfordi</name>
    <name type="common">Lilford's wall lizard</name>
    <dbReference type="NCBI Taxonomy" id="74358"/>
    <lineage>
        <taxon>Eukaryota</taxon>
        <taxon>Metazoa</taxon>
        <taxon>Chordata</taxon>
        <taxon>Craniata</taxon>
        <taxon>Vertebrata</taxon>
        <taxon>Euteleostomi</taxon>
        <taxon>Lepidosauria</taxon>
        <taxon>Squamata</taxon>
        <taxon>Bifurcata</taxon>
        <taxon>Unidentata</taxon>
        <taxon>Episquamata</taxon>
        <taxon>Laterata</taxon>
        <taxon>Lacertibaenia</taxon>
        <taxon>Lacertidae</taxon>
        <taxon>Podarcis</taxon>
    </lineage>
</organism>
<evidence type="ECO:0000313" key="2">
    <source>
        <dbReference type="Proteomes" id="UP001178461"/>
    </source>
</evidence>
<accession>A0AA35KJ49</accession>
<evidence type="ECO:0000313" key="1">
    <source>
        <dbReference type="EMBL" id="CAI5779150.1"/>
    </source>
</evidence>
<dbReference type="Proteomes" id="UP001178461">
    <property type="component" value="Chromosome 7"/>
</dbReference>
<reference evidence="1" key="1">
    <citation type="submission" date="2022-12" db="EMBL/GenBank/DDBJ databases">
        <authorList>
            <person name="Alioto T."/>
            <person name="Alioto T."/>
            <person name="Gomez Garrido J."/>
        </authorList>
    </citation>
    <scope>NUCLEOTIDE SEQUENCE</scope>
</reference>
<keyword evidence="2" id="KW-1185">Reference proteome</keyword>
<protein>
    <submittedName>
        <fullName evidence="1">Uncharacterized protein</fullName>
    </submittedName>
</protein>
<dbReference type="AlphaFoldDB" id="A0AA35KJ49"/>
<name>A0AA35KJ49_9SAUR</name>
<sequence length="67" mass="7768">MEAYGPGRRRCRLPYFCCRFPHPSLKIPPKKRRRFTKSFGPLSHGKLSDQLMIVGFHLLTCPFCCIA</sequence>
<gene>
    <name evidence="1" type="ORF">PODLI_1B041012</name>
</gene>